<evidence type="ECO:0000259" key="1">
    <source>
        <dbReference type="Pfam" id="PF12680"/>
    </source>
</evidence>
<feature type="domain" description="SnoaL-like" evidence="1">
    <location>
        <begin position="37"/>
        <end position="136"/>
    </location>
</feature>
<dbReference type="AlphaFoldDB" id="A0A5C4NUP0"/>
<dbReference type="EMBL" id="VDGE01000004">
    <property type="protein sequence ID" value="TNC76427.1"/>
    <property type="molecule type" value="Genomic_DNA"/>
</dbReference>
<protein>
    <submittedName>
        <fullName evidence="2">Nuclear transport factor 2 family protein</fullName>
    </submittedName>
</protein>
<gene>
    <name evidence="2" type="ORF">FHI69_12625</name>
</gene>
<comment type="caution">
    <text evidence="2">The sequence shown here is derived from an EMBL/GenBank/DDBJ whole genome shotgun (WGS) entry which is preliminary data.</text>
</comment>
<name>A0A5C4NUP0_9BURK</name>
<evidence type="ECO:0000313" key="3">
    <source>
        <dbReference type="Proteomes" id="UP000305681"/>
    </source>
</evidence>
<accession>A0A5C4NUP0</accession>
<dbReference type="SUPFAM" id="SSF54427">
    <property type="entry name" value="NTF2-like"/>
    <property type="match status" value="1"/>
</dbReference>
<proteinExistence type="predicted"/>
<organism evidence="2 3">
    <name type="scientific">Janthinobacterium lividum</name>
    <dbReference type="NCBI Taxonomy" id="29581"/>
    <lineage>
        <taxon>Bacteria</taxon>
        <taxon>Pseudomonadati</taxon>
        <taxon>Pseudomonadota</taxon>
        <taxon>Betaproteobacteria</taxon>
        <taxon>Burkholderiales</taxon>
        <taxon>Oxalobacteraceae</taxon>
        <taxon>Janthinobacterium</taxon>
    </lineage>
</organism>
<reference evidence="2 3" key="1">
    <citation type="submission" date="2019-06" db="EMBL/GenBank/DDBJ databases">
        <title>Genome sequence of Janthinobacterium lividum UCD_MED1.</title>
        <authorList>
            <person name="De Leon M.E."/>
            <person name="Jospin G."/>
        </authorList>
    </citation>
    <scope>NUCLEOTIDE SEQUENCE [LARGE SCALE GENOMIC DNA]</scope>
    <source>
        <strain evidence="2 3">UCD_MED1</strain>
    </source>
</reference>
<dbReference type="InterPro" id="IPR032710">
    <property type="entry name" value="NTF2-like_dom_sf"/>
</dbReference>
<evidence type="ECO:0000313" key="2">
    <source>
        <dbReference type="EMBL" id="TNC76427.1"/>
    </source>
</evidence>
<dbReference type="Gene3D" id="3.10.450.50">
    <property type="match status" value="1"/>
</dbReference>
<dbReference type="InterPro" id="IPR037401">
    <property type="entry name" value="SnoaL-like"/>
</dbReference>
<sequence length="146" mass="16353">MRGNARVSTAPCSCAAPEAGTSFFSLFGGDMVNEDVVRKMFMAIDGCRFEALKELMHADAVYERPGYSAFSGIDEILDFYQNARVIRDGNHAIVDFVCGGDSAMACGHFLGRKKDDTQVDIHYAEIYRFKDDKIAYRRSYFYTPAV</sequence>
<dbReference type="Proteomes" id="UP000305681">
    <property type="component" value="Unassembled WGS sequence"/>
</dbReference>
<dbReference type="Pfam" id="PF12680">
    <property type="entry name" value="SnoaL_2"/>
    <property type="match status" value="1"/>
</dbReference>